<dbReference type="SUPFAM" id="SSF52799">
    <property type="entry name" value="(Phosphotyrosine protein) phosphatases II"/>
    <property type="match status" value="1"/>
</dbReference>
<dbReference type="GeneID" id="37030672"/>
<dbReference type="Proteomes" id="UP000245884">
    <property type="component" value="Unassembled WGS sequence"/>
</dbReference>
<keyword evidence="1" id="KW-0378">Hydrolase</keyword>
<dbReference type="Gene3D" id="3.90.190.10">
    <property type="entry name" value="Protein tyrosine phosphatase superfamily"/>
    <property type="match status" value="1"/>
</dbReference>
<dbReference type="PROSITE" id="PS50056">
    <property type="entry name" value="TYR_PHOSPHATASE_2"/>
    <property type="match status" value="1"/>
</dbReference>
<dbReference type="Pfam" id="PF22784">
    <property type="entry name" value="PTP-SAK"/>
    <property type="match status" value="1"/>
</dbReference>
<feature type="compositionally biased region" description="Polar residues" evidence="2">
    <location>
        <begin position="1"/>
        <end position="11"/>
    </location>
</feature>
<dbReference type="AlphaFoldDB" id="A0A316UXJ9"/>
<dbReference type="InterPro" id="IPR050561">
    <property type="entry name" value="PTP"/>
</dbReference>
<evidence type="ECO:0000259" key="3">
    <source>
        <dbReference type="PROSITE" id="PS50056"/>
    </source>
</evidence>
<organism evidence="4 5">
    <name type="scientific">Jaminaea rosea</name>
    <dbReference type="NCBI Taxonomy" id="1569628"/>
    <lineage>
        <taxon>Eukaryota</taxon>
        <taxon>Fungi</taxon>
        <taxon>Dikarya</taxon>
        <taxon>Basidiomycota</taxon>
        <taxon>Ustilaginomycotina</taxon>
        <taxon>Exobasidiomycetes</taxon>
        <taxon>Microstromatales</taxon>
        <taxon>Microstromatales incertae sedis</taxon>
        <taxon>Jaminaea</taxon>
    </lineage>
</organism>
<proteinExistence type="predicted"/>
<feature type="compositionally biased region" description="Basic and acidic residues" evidence="2">
    <location>
        <begin position="234"/>
        <end position="247"/>
    </location>
</feature>
<dbReference type="InterPro" id="IPR000387">
    <property type="entry name" value="Tyr_Pase_dom"/>
</dbReference>
<sequence length="785" mass="85076">MNSFAPRTNGETAAGDVDVGAAAQRSSNSPSTGGSSDTDLTAPDVDAPIPGSKHATLNGYGNGNGTPSAVPTLGLVSDLWHAHLEPLDPSTPSRCQQSSPAEHQAWDRFVSIKPTLNLALRKPHSSLSCLRAPPWYNSGSLPSPSAIYLWRSDLAAQFDLLPMGSAAEMLCFKFLVRTKWDRGLQDRIIFGQHLEEQRRNRHKALLRRRTGRSASSSPERAPVLGIFTGVAEAESEHRSPSASRSEDGSQASASSSQQQQQGEEQQEEEDQWDKWCRMHGTNPQNELYDFAGFASHNPHSMYHKVKYGEWGSPHPYVPFAITNPAEFQASRKDQEAQESAALLWLAQRRNIASTQRQLDAHAAALRASSSNGSGAGASASAAGTAVSVANPPTVSVAVPDEEVIDQELEQPQAMGRQAVKDAVKPVAPASQQQPQPPAGIAAATSHTNPITVSVLIPDNLMPWIREHVYAQLVGRVDPALLAYWCNEDERRLPWPGKAKEEEEQDQSASARRSGLPARIPPVVNIAAVVTDDELPWRSPDLHGPSFRYPGDEEYAASRSLAGPASGARWSTRRAASHPPAPASFKIGNLFLSSCPGKKVRLTGAVRGRGAVCRDLGVDLKRFKELGVGTLVCCLSDAELGVIGVRWEEYVREADALGVDLVRVPMVEGNCPTSTSSLSHWLDEIITHCTLKGINVLVHCRGGVGRAGLVAACWLIKMGFVDEHRPISECAIRGSMWPEAEMMWQALQVVRLRRSSKAIETAEQAEVAEMGRGWGTYPSRGNIVPW</sequence>
<feature type="compositionally biased region" description="Low complexity" evidence="2">
    <location>
        <begin position="13"/>
        <end position="39"/>
    </location>
</feature>
<feature type="domain" description="Tyrosine specific protein phosphatases" evidence="3">
    <location>
        <begin position="675"/>
        <end position="764"/>
    </location>
</feature>
<feature type="region of interest" description="Disordered" evidence="2">
    <location>
        <begin position="495"/>
        <end position="515"/>
    </location>
</feature>
<dbReference type="OrthoDB" id="266663at2759"/>
<feature type="region of interest" description="Disordered" evidence="2">
    <location>
        <begin position="232"/>
        <end position="271"/>
    </location>
</feature>
<dbReference type="GO" id="GO:0016791">
    <property type="term" value="F:phosphatase activity"/>
    <property type="evidence" value="ECO:0007669"/>
    <property type="project" value="UniProtKB-ARBA"/>
</dbReference>
<dbReference type="EMBL" id="KZ819667">
    <property type="protein sequence ID" value="PWN27865.1"/>
    <property type="molecule type" value="Genomic_DNA"/>
</dbReference>
<dbReference type="RefSeq" id="XP_025362477.1">
    <property type="nucleotide sequence ID" value="XM_025508849.1"/>
</dbReference>
<feature type="compositionally biased region" description="Low complexity" evidence="2">
    <location>
        <begin position="424"/>
        <end position="443"/>
    </location>
</feature>
<dbReference type="PANTHER" id="PTHR23339">
    <property type="entry name" value="TYROSINE SPECIFIC PROTEIN PHOSPHATASE AND DUAL SPECIFICITY PROTEIN PHOSPHATASE"/>
    <property type="match status" value="1"/>
</dbReference>
<feature type="region of interest" description="Disordered" evidence="2">
    <location>
        <begin position="1"/>
        <end position="63"/>
    </location>
</feature>
<keyword evidence="5" id="KW-1185">Reference proteome</keyword>
<name>A0A316UXJ9_9BASI</name>
<gene>
    <name evidence="4" type="ORF">BDZ90DRAFT_274683</name>
</gene>
<accession>A0A316UXJ9</accession>
<reference evidence="4 5" key="1">
    <citation type="journal article" date="2018" name="Mol. Biol. Evol.">
        <title>Broad Genomic Sampling Reveals a Smut Pathogenic Ancestry of the Fungal Clade Ustilaginomycotina.</title>
        <authorList>
            <person name="Kijpornyongpan T."/>
            <person name="Mondo S.J."/>
            <person name="Barry K."/>
            <person name="Sandor L."/>
            <person name="Lee J."/>
            <person name="Lipzen A."/>
            <person name="Pangilinan J."/>
            <person name="LaButti K."/>
            <person name="Hainaut M."/>
            <person name="Henrissat B."/>
            <person name="Grigoriev I.V."/>
            <person name="Spatafora J.W."/>
            <person name="Aime M.C."/>
        </authorList>
    </citation>
    <scope>NUCLEOTIDE SEQUENCE [LARGE SCALE GENOMIC DNA]</scope>
    <source>
        <strain evidence="4 5">MCA 5214</strain>
    </source>
</reference>
<dbReference type="InterPro" id="IPR029021">
    <property type="entry name" value="Prot-tyrosine_phosphatase-like"/>
</dbReference>
<evidence type="ECO:0000313" key="4">
    <source>
        <dbReference type="EMBL" id="PWN27865.1"/>
    </source>
</evidence>
<evidence type="ECO:0000256" key="2">
    <source>
        <dbReference type="SAM" id="MobiDB-lite"/>
    </source>
</evidence>
<dbReference type="InterPro" id="IPR057023">
    <property type="entry name" value="PTP-SAK"/>
</dbReference>
<feature type="compositionally biased region" description="Low complexity" evidence="2">
    <location>
        <begin position="248"/>
        <end position="263"/>
    </location>
</feature>
<evidence type="ECO:0000313" key="5">
    <source>
        <dbReference type="Proteomes" id="UP000245884"/>
    </source>
</evidence>
<protein>
    <recommendedName>
        <fullName evidence="3">Tyrosine specific protein phosphatases domain-containing protein</fullName>
    </recommendedName>
</protein>
<feature type="region of interest" description="Disordered" evidence="2">
    <location>
        <begin position="418"/>
        <end position="443"/>
    </location>
</feature>
<evidence type="ECO:0000256" key="1">
    <source>
        <dbReference type="ARBA" id="ARBA00022801"/>
    </source>
</evidence>